<organism evidence="2 3">
    <name type="scientific">Emergomyces pasteurianus Ep9510</name>
    <dbReference type="NCBI Taxonomy" id="1447872"/>
    <lineage>
        <taxon>Eukaryota</taxon>
        <taxon>Fungi</taxon>
        <taxon>Dikarya</taxon>
        <taxon>Ascomycota</taxon>
        <taxon>Pezizomycotina</taxon>
        <taxon>Eurotiomycetes</taxon>
        <taxon>Eurotiomycetidae</taxon>
        <taxon>Onygenales</taxon>
        <taxon>Ajellomycetaceae</taxon>
        <taxon>Emergomyces</taxon>
    </lineage>
</organism>
<gene>
    <name evidence="2" type="ORF">AJ78_08836</name>
</gene>
<evidence type="ECO:0000313" key="3">
    <source>
        <dbReference type="Proteomes" id="UP000182235"/>
    </source>
</evidence>
<proteinExistence type="predicted"/>
<dbReference type="Proteomes" id="UP000182235">
    <property type="component" value="Unassembled WGS sequence"/>
</dbReference>
<comment type="caution">
    <text evidence="2">The sequence shown here is derived from an EMBL/GenBank/DDBJ whole genome shotgun (WGS) entry which is preliminary data.</text>
</comment>
<evidence type="ECO:0000256" key="1">
    <source>
        <dbReference type="SAM" id="MobiDB-lite"/>
    </source>
</evidence>
<name>A0A1J9Q456_9EURO</name>
<accession>A0A1J9Q456</accession>
<dbReference type="AlphaFoldDB" id="A0A1J9Q456"/>
<dbReference type="EMBL" id="LGRN01001013">
    <property type="protein sequence ID" value="OJD09957.1"/>
    <property type="molecule type" value="Genomic_DNA"/>
</dbReference>
<reference evidence="2 3" key="1">
    <citation type="submission" date="2015-07" db="EMBL/GenBank/DDBJ databases">
        <title>Emmonsia species relationships and genome sequence.</title>
        <authorList>
            <consortium name="The Broad Institute Genomics Platform"/>
            <person name="Cuomo C.A."/>
            <person name="Munoz J.F."/>
            <person name="Imamovic A."/>
            <person name="Priest M.E."/>
            <person name="Young S."/>
            <person name="Clay O.K."/>
            <person name="McEwen J.G."/>
        </authorList>
    </citation>
    <scope>NUCLEOTIDE SEQUENCE [LARGE SCALE GENOMIC DNA]</scope>
    <source>
        <strain evidence="2 3">UAMH 9510</strain>
    </source>
</reference>
<dbReference type="VEuPathDB" id="FungiDB:AJ78_08836"/>
<sequence length="134" mass="14814">MGETFGEAVDTGHLLPSQAPLPSHATVPPRFGYNEGSQLSNSKRTNWSDLFCSHSISKVGSFPHPPSKKDQPTTVKLLITTMRDAEAAAADVIGTEVYQRWHAQNRITQKGFCLVYERQTPIVALMRSGDLERC</sequence>
<keyword evidence="3" id="KW-1185">Reference proteome</keyword>
<evidence type="ECO:0000313" key="2">
    <source>
        <dbReference type="EMBL" id="OJD09957.1"/>
    </source>
</evidence>
<dbReference type="OrthoDB" id="5416609at2759"/>
<feature type="region of interest" description="Disordered" evidence="1">
    <location>
        <begin position="1"/>
        <end position="40"/>
    </location>
</feature>
<protein>
    <submittedName>
        <fullName evidence="2">Uncharacterized protein</fullName>
    </submittedName>
</protein>